<sequence length="327" mass="33979">MHDPQRRRLMAGLGAAWAAASLPLQARAAKWPEHPVNFIVPFPPGGPVDTTARFTTQPMGEAWKVPVVVDNKAGAGGIVGAQAAAKAGADGYHYFFASIHHAVLPSLRANLSYDVTTDFVPVGMAAVFPIVLVVHESLPVKTVEELIAYAKQHPGKLSFGSSGTGGGTHLAGELFNSMTGTRIQHVPYRGSAPAMQDLLGGQVQVMFADGPSARPHLEGGKIRPLGVGNPEPSALFPGIPTIAASGVPGYEAYSWSGLLAPAGTPAAIVKQVNADMVRALRDPATAQGLLKAGAEPKPGTPEEFGAFLQAEIAKWGEVIKAAGIKVE</sequence>
<gene>
    <name evidence="3" type="primary">bug19</name>
    <name evidence="3" type="ordered locus">Bpet0810</name>
</gene>
<dbReference type="InterPro" id="IPR005064">
    <property type="entry name" value="BUG"/>
</dbReference>
<dbReference type="InterPro" id="IPR006311">
    <property type="entry name" value="TAT_signal"/>
</dbReference>
<feature type="chain" id="PRO_5002739586" evidence="2">
    <location>
        <begin position="29"/>
        <end position="327"/>
    </location>
</feature>
<accession>A9I5V4</accession>
<dbReference type="PANTHER" id="PTHR42928:SF5">
    <property type="entry name" value="BLR1237 PROTEIN"/>
    <property type="match status" value="1"/>
</dbReference>
<keyword evidence="4" id="KW-1185">Reference proteome</keyword>
<protein>
    <submittedName>
        <fullName evidence="3">Secreted protein</fullName>
    </submittedName>
</protein>
<dbReference type="Pfam" id="PF03401">
    <property type="entry name" value="TctC"/>
    <property type="match status" value="1"/>
</dbReference>
<dbReference type="PANTHER" id="PTHR42928">
    <property type="entry name" value="TRICARBOXYLATE-BINDING PROTEIN"/>
    <property type="match status" value="1"/>
</dbReference>
<evidence type="ECO:0000313" key="3">
    <source>
        <dbReference type="EMBL" id="CAP41142.1"/>
    </source>
</evidence>
<dbReference type="STRING" id="94624.Bpet0810"/>
<dbReference type="Gene3D" id="3.40.190.10">
    <property type="entry name" value="Periplasmic binding protein-like II"/>
    <property type="match status" value="1"/>
</dbReference>
<evidence type="ECO:0000256" key="1">
    <source>
        <dbReference type="ARBA" id="ARBA00006987"/>
    </source>
</evidence>
<evidence type="ECO:0000313" key="4">
    <source>
        <dbReference type="Proteomes" id="UP000001225"/>
    </source>
</evidence>
<reference evidence="3 4" key="1">
    <citation type="journal article" date="2008" name="BMC Genomics">
        <title>The missing link: Bordetella petrii is endowed with both the metabolic versatility of environmental bacteria and virulence traits of pathogenic Bordetellae.</title>
        <authorList>
            <person name="Gross R."/>
            <person name="Guzman C.A."/>
            <person name="Sebaihia M."/>
            <person name="Martins Dos Santos V.A."/>
            <person name="Pieper D.H."/>
            <person name="Koebnik R."/>
            <person name="Lechner M."/>
            <person name="Bartels D."/>
            <person name="Buhrmester J."/>
            <person name="Choudhuri J.V."/>
            <person name="Ebensen T."/>
            <person name="Gaigalat L."/>
            <person name="Herrmann S."/>
            <person name="Khachane A.N."/>
            <person name="Larisch C."/>
            <person name="Link S."/>
            <person name="Linke B."/>
            <person name="Meyer F."/>
            <person name="Mormann S."/>
            <person name="Nakunst D."/>
            <person name="Rueckert C."/>
            <person name="Schneiker-Bekel S."/>
            <person name="Schulze K."/>
            <person name="Vorhoelter F.J."/>
            <person name="Yevsa T."/>
            <person name="Engle J.T."/>
            <person name="Goldman W.E."/>
            <person name="Puehler A."/>
            <person name="Goebel U.B."/>
            <person name="Goesmann A."/>
            <person name="Bloecker H."/>
            <person name="Kaiser O."/>
            <person name="Martinez-Arias R."/>
        </authorList>
    </citation>
    <scope>NUCLEOTIDE SEQUENCE [LARGE SCALE GENOMIC DNA]</scope>
    <source>
        <strain evidence="4">ATCC BAA-461 / DSM 12804 / CCUG 43448 / CIP 107267 / Se-1111R</strain>
    </source>
</reference>
<proteinExistence type="inferred from homology"/>
<dbReference type="PIRSF" id="PIRSF017082">
    <property type="entry name" value="YflP"/>
    <property type="match status" value="1"/>
</dbReference>
<dbReference type="AlphaFoldDB" id="A9I5V4"/>
<dbReference type="KEGG" id="bpt:Bpet0810"/>
<comment type="similarity">
    <text evidence="1">Belongs to the UPF0065 (bug) family.</text>
</comment>
<keyword evidence="2" id="KW-0732">Signal</keyword>
<dbReference type="PROSITE" id="PS51318">
    <property type="entry name" value="TAT"/>
    <property type="match status" value="1"/>
</dbReference>
<dbReference type="CDD" id="cd13578">
    <property type="entry name" value="PBP2_Bug27"/>
    <property type="match status" value="1"/>
</dbReference>
<dbReference type="EMBL" id="AM902716">
    <property type="protein sequence ID" value="CAP41142.1"/>
    <property type="molecule type" value="Genomic_DNA"/>
</dbReference>
<organism evidence="3 4">
    <name type="scientific">Bordetella petrii (strain ATCC BAA-461 / DSM 12804 / CCUG 43448 / CIP 107267 / Se-1111R)</name>
    <dbReference type="NCBI Taxonomy" id="340100"/>
    <lineage>
        <taxon>Bacteria</taxon>
        <taxon>Pseudomonadati</taxon>
        <taxon>Pseudomonadota</taxon>
        <taxon>Betaproteobacteria</taxon>
        <taxon>Burkholderiales</taxon>
        <taxon>Alcaligenaceae</taxon>
        <taxon>Bordetella</taxon>
    </lineage>
</organism>
<dbReference type="eggNOG" id="COG3181">
    <property type="taxonomic scope" value="Bacteria"/>
</dbReference>
<dbReference type="SUPFAM" id="SSF53850">
    <property type="entry name" value="Periplasmic binding protein-like II"/>
    <property type="match status" value="1"/>
</dbReference>
<dbReference type="InterPro" id="IPR042100">
    <property type="entry name" value="Bug_dom1"/>
</dbReference>
<dbReference type="Gene3D" id="3.40.190.150">
    <property type="entry name" value="Bordetella uptake gene, domain 1"/>
    <property type="match status" value="1"/>
</dbReference>
<name>A9I5V4_BORPD</name>
<evidence type="ECO:0000256" key="2">
    <source>
        <dbReference type="SAM" id="SignalP"/>
    </source>
</evidence>
<feature type="signal peptide" evidence="2">
    <location>
        <begin position="1"/>
        <end position="28"/>
    </location>
</feature>
<dbReference type="Proteomes" id="UP000001225">
    <property type="component" value="Chromosome"/>
</dbReference>